<feature type="domain" description="DUF4435" evidence="2">
    <location>
        <begin position="293"/>
        <end position="398"/>
    </location>
</feature>
<dbReference type="PANTHER" id="PTHR43581:SF4">
    <property type="entry name" value="ATP_GTP PHOSPHATASE"/>
    <property type="match status" value="1"/>
</dbReference>
<comment type="caution">
    <text evidence="3">The sequence shown here is derived from an EMBL/GenBank/DDBJ whole genome shotgun (WGS) entry which is preliminary data.</text>
</comment>
<proteinExistence type="predicted"/>
<gene>
    <name evidence="3" type="ORF">HLB29_02490</name>
</gene>
<dbReference type="InterPro" id="IPR029492">
    <property type="entry name" value="DUF4435"/>
</dbReference>
<reference evidence="3 4" key="1">
    <citation type="submission" date="2020-05" db="EMBL/GenBank/DDBJ databases">
        <title>Draft genome of xy-202 and genomic insight in genome of the genus Peptostreptococcus.</title>
        <authorList>
            <person name="Zhang Z."/>
        </authorList>
    </citation>
    <scope>NUCLEOTIDE SEQUENCE [LARGE SCALE GENOMIC DNA]</scope>
    <source>
        <strain evidence="3 4">DSM 27025</strain>
    </source>
</reference>
<dbReference type="InterPro" id="IPR027417">
    <property type="entry name" value="P-loop_NTPase"/>
</dbReference>
<dbReference type="EMBL" id="JABGBW010000001">
    <property type="protein sequence ID" value="MBC2575550.1"/>
    <property type="molecule type" value="Genomic_DNA"/>
</dbReference>
<evidence type="ECO:0000259" key="1">
    <source>
        <dbReference type="Pfam" id="PF13304"/>
    </source>
</evidence>
<evidence type="ECO:0000313" key="3">
    <source>
        <dbReference type="EMBL" id="MBC2575550.1"/>
    </source>
</evidence>
<dbReference type="InterPro" id="IPR003959">
    <property type="entry name" value="ATPase_AAA_core"/>
</dbReference>
<feature type="domain" description="ATPase AAA-type core" evidence="1">
    <location>
        <begin position="105"/>
        <end position="247"/>
    </location>
</feature>
<dbReference type="Gene3D" id="3.40.50.300">
    <property type="entry name" value="P-loop containing nucleotide triphosphate hydrolases"/>
    <property type="match status" value="1"/>
</dbReference>
<dbReference type="Pfam" id="PF14491">
    <property type="entry name" value="DUF4435"/>
    <property type="match status" value="1"/>
</dbReference>
<sequence>MKIKLPDIDREEIYIDNKQSIILIGANGSGKTRMSIWIEENNKNISVHRISAQKSLNMPETVSLIESGIANEKFLYGNSSNDKEWLKEHGKKLIRWNDKPVTHLLNDFNELMELLVTDDYEKSIEFRKIHKSGDTEFNNETKLEKIKSVWEDVILHRKLEISLGKIEAYDANVYGSDKLYNASEMSDGERAIFYFIGEVLSVPEGSLIIIDEPENHLHNSILSRLWNSIESHREDCTFLYITHNIEFASSRINSQIVWIKNIKSDFQWEYELVDEVSKYEKLQLEILGNRQKVLLVEGNSKKSIDKKLYSVLFPDYNVIPVDNCNRVIQYTKAFQKLKSAHYTEVKGIIDRDRRSDEEILSYKSYNIFAPEVAEIENLFLIPEVIKVVCKKLYKTNYKEL</sequence>
<dbReference type="RefSeq" id="WP_185623549.1">
    <property type="nucleotide sequence ID" value="NZ_JABGBW010000001.1"/>
</dbReference>
<organism evidence="3 4">
    <name type="scientific">Peptostreptococcus canis</name>
    <dbReference type="NCBI Taxonomy" id="1159213"/>
    <lineage>
        <taxon>Bacteria</taxon>
        <taxon>Bacillati</taxon>
        <taxon>Bacillota</taxon>
        <taxon>Clostridia</taxon>
        <taxon>Peptostreptococcales</taxon>
        <taxon>Peptostreptococcaceae</taxon>
        <taxon>Peptostreptococcus</taxon>
    </lineage>
</organism>
<evidence type="ECO:0000259" key="2">
    <source>
        <dbReference type="Pfam" id="PF14491"/>
    </source>
</evidence>
<protein>
    <submittedName>
        <fullName evidence="3">AAA family ATPase</fullName>
    </submittedName>
</protein>
<dbReference type="Pfam" id="PF13304">
    <property type="entry name" value="AAA_21"/>
    <property type="match status" value="1"/>
</dbReference>
<dbReference type="SUPFAM" id="SSF52540">
    <property type="entry name" value="P-loop containing nucleoside triphosphate hydrolases"/>
    <property type="match status" value="1"/>
</dbReference>
<dbReference type="PANTHER" id="PTHR43581">
    <property type="entry name" value="ATP/GTP PHOSPHATASE"/>
    <property type="match status" value="1"/>
</dbReference>
<name>A0ABR6TJF0_9FIRM</name>
<dbReference type="InterPro" id="IPR051396">
    <property type="entry name" value="Bact_Antivir_Def_Nuclease"/>
</dbReference>
<evidence type="ECO:0000313" key="4">
    <source>
        <dbReference type="Proteomes" id="UP000713904"/>
    </source>
</evidence>
<accession>A0ABR6TJF0</accession>
<keyword evidence="4" id="KW-1185">Reference proteome</keyword>
<dbReference type="Proteomes" id="UP000713904">
    <property type="component" value="Unassembled WGS sequence"/>
</dbReference>